<feature type="transmembrane region" description="Helical" evidence="1">
    <location>
        <begin position="6"/>
        <end position="23"/>
    </location>
</feature>
<keyword evidence="3" id="KW-1185">Reference proteome</keyword>
<evidence type="ECO:0000313" key="3">
    <source>
        <dbReference type="Proteomes" id="UP001139721"/>
    </source>
</evidence>
<keyword evidence="1" id="KW-0812">Transmembrane</keyword>
<dbReference type="RefSeq" id="WP_250421303.1">
    <property type="nucleotide sequence ID" value="NZ_JAJKBJ010000001.1"/>
</dbReference>
<gene>
    <name evidence="2" type="ORF">LOX96_01435</name>
</gene>
<feature type="transmembrane region" description="Helical" evidence="1">
    <location>
        <begin position="85"/>
        <end position="103"/>
    </location>
</feature>
<proteinExistence type="predicted"/>
<dbReference type="Proteomes" id="UP001139721">
    <property type="component" value="Unassembled WGS sequence"/>
</dbReference>
<dbReference type="EMBL" id="JAJKBJ010000001">
    <property type="protein sequence ID" value="MCL9682746.1"/>
    <property type="molecule type" value="Genomic_DNA"/>
</dbReference>
<keyword evidence="1" id="KW-0472">Membrane</keyword>
<dbReference type="AlphaFoldDB" id="A0A9X2I9G1"/>
<keyword evidence="1" id="KW-1133">Transmembrane helix</keyword>
<evidence type="ECO:0000313" key="2">
    <source>
        <dbReference type="EMBL" id="MCL9682746.1"/>
    </source>
</evidence>
<feature type="transmembrane region" description="Helical" evidence="1">
    <location>
        <begin position="115"/>
        <end position="133"/>
    </location>
</feature>
<protein>
    <submittedName>
        <fullName evidence="2">Uncharacterized protein</fullName>
    </submittedName>
</protein>
<name>A0A9X2I9G1_9GAMM</name>
<sequence>MLFTLAAVVFCAAIFVFFSQEFIRTFKRIFAIKGAPLILPLAAASWVIYNFDDWVYLVIYYYRDVLRAIVTFLTKIIPLGQLSSYVAVILLLTFISVVPVFVLDWSFRRKTYKPYPYPYLTSTLIWLISAYLLTI</sequence>
<organism evidence="2 3">
    <name type="scientific">Legionella maioricensis</name>
    <dbReference type="NCBI Taxonomy" id="2896528"/>
    <lineage>
        <taxon>Bacteria</taxon>
        <taxon>Pseudomonadati</taxon>
        <taxon>Pseudomonadota</taxon>
        <taxon>Gammaproteobacteria</taxon>
        <taxon>Legionellales</taxon>
        <taxon>Legionellaceae</taxon>
        <taxon>Legionella</taxon>
    </lineage>
</organism>
<comment type="caution">
    <text evidence="2">The sequence shown here is derived from an EMBL/GenBank/DDBJ whole genome shotgun (WGS) entry which is preliminary data.</text>
</comment>
<feature type="transmembrane region" description="Helical" evidence="1">
    <location>
        <begin position="30"/>
        <end position="48"/>
    </location>
</feature>
<reference evidence="2" key="1">
    <citation type="submission" date="2021-11" db="EMBL/GenBank/DDBJ databases">
        <title>Legionella maioricencis sp. nov., a new species isolated from hot water samples in Mallorca.</title>
        <authorList>
            <person name="Crespi S."/>
            <person name="Drasar V."/>
            <person name="Salva-Serra F."/>
            <person name="Jaen-Luchoro D."/>
            <person name="Pineiro-Iglesias B."/>
            <person name="Aliaga F."/>
            <person name="Fernandez-Juarez V."/>
            <person name="Coll G."/>
            <person name="Moore E.R.B."/>
            <person name="Bennasar-Figueras A."/>
        </authorList>
    </citation>
    <scope>NUCLEOTIDE SEQUENCE</scope>
    <source>
        <strain evidence="2">HCPI-6</strain>
    </source>
</reference>
<evidence type="ECO:0000256" key="1">
    <source>
        <dbReference type="SAM" id="Phobius"/>
    </source>
</evidence>
<accession>A0A9X2I9G1</accession>